<gene>
    <name evidence="1" type="ORF">BZM27_27990</name>
</gene>
<name>A0A4R0X847_9BURK</name>
<organism evidence="1 2">
    <name type="scientific">Paraburkholderia steynii</name>
    <dbReference type="NCBI Taxonomy" id="1245441"/>
    <lineage>
        <taxon>Bacteria</taxon>
        <taxon>Pseudomonadati</taxon>
        <taxon>Pseudomonadota</taxon>
        <taxon>Betaproteobacteria</taxon>
        <taxon>Burkholderiales</taxon>
        <taxon>Burkholderiaceae</taxon>
        <taxon>Paraburkholderia</taxon>
    </lineage>
</organism>
<sequence>MVLHLEDQSRLLQILWSAYPASFNERYAFVDIRRTGCIASATLPVDRPGACAIQRKIANACVQRDIARV</sequence>
<protein>
    <submittedName>
        <fullName evidence="1">Uncharacterized protein</fullName>
    </submittedName>
</protein>
<accession>A0A4R0X847</accession>
<evidence type="ECO:0000313" key="2">
    <source>
        <dbReference type="Proteomes" id="UP000294200"/>
    </source>
</evidence>
<reference evidence="1 2" key="1">
    <citation type="submission" date="2017-02" db="EMBL/GenBank/DDBJ databases">
        <title>Paraburkholderia sophoroidis sp. nov. and Paraburkholderia steynii sp. nov. rhizobial symbionts of the fynbos legume Hypocalyptus sophoroides.</title>
        <authorList>
            <person name="Steenkamp E.T."/>
            <person name="Beukes C.W."/>
            <person name="Van Zyl E."/>
            <person name="Avontuur J."/>
            <person name="Chan W.Y."/>
            <person name="Hassen A."/>
            <person name="Palmer M."/>
            <person name="Mthombeni L."/>
            <person name="Phalane F."/>
            <person name="Sereme K."/>
            <person name="Venter S.N."/>
        </authorList>
    </citation>
    <scope>NUCLEOTIDE SEQUENCE [LARGE SCALE GENOMIC DNA]</scope>
    <source>
        <strain evidence="1 2">HC1.1ba</strain>
    </source>
</reference>
<comment type="caution">
    <text evidence="1">The sequence shown here is derived from an EMBL/GenBank/DDBJ whole genome shotgun (WGS) entry which is preliminary data.</text>
</comment>
<dbReference type="Proteomes" id="UP000294200">
    <property type="component" value="Unassembled WGS sequence"/>
</dbReference>
<dbReference type="AlphaFoldDB" id="A0A4R0X847"/>
<proteinExistence type="predicted"/>
<evidence type="ECO:0000313" key="1">
    <source>
        <dbReference type="EMBL" id="TCG06224.1"/>
    </source>
</evidence>
<keyword evidence="2" id="KW-1185">Reference proteome</keyword>
<dbReference type="EMBL" id="MWML01000120">
    <property type="protein sequence ID" value="TCG06224.1"/>
    <property type="molecule type" value="Genomic_DNA"/>
</dbReference>